<feature type="transmembrane region" description="Helical" evidence="8">
    <location>
        <begin position="471"/>
        <end position="489"/>
    </location>
</feature>
<feature type="transmembrane region" description="Helical" evidence="8">
    <location>
        <begin position="495"/>
        <end position="512"/>
    </location>
</feature>
<comment type="similarity">
    <text evidence="6">Belongs to the YccS/YhfK family.</text>
</comment>
<feature type="transmembrane region" description="Helical" evidence="8">
    <location>
        <begin position="404"/>
        <end position="426"/>
    </location>
</feature>
<feature type="compositionally biased region" description="Basic and acidic residues" evidence="7">
    <location>
        <begin position="368"/>
        <end position="391"/>
    </location>
</feature>
<evidence type="ECO:0000256" key="6">
    <source>
        <dbReference type="ARBA" id="ARBA00043993"/>
    </source>
</evidence>
<dbReference type="GO" id="GO:0005886">
    <property type="term" value="C:plasma membrane"/>
    <property type="evidence" value="ECO:0007669"/>
    <property type="project" value="UniProtKB-SubCell"/>
</dbReference>
<dbReference type="InterPro" id="IPR049453">
    <property type="entry name" value="Memb_transporter_dom"/>
</dbReference>
<protein>
    <submittedName>
        <fullName evidence="10">FUSC family protein</fullName>
    </submittedName>
</protein>
<name>A0A3A1R022_9BACI</name>
<keyword evidence="4 8" id="KW-1133">Transmembrane helix</keyword>
<keyword evidence="3 8" id="KW-0812">Transmembrane</keyword>
<keyword evidence="2" id="KW-1003">Cell membrane</keyword>
<reference evidence="10 11" key="1">
    <citation type="submission" date="2018-09" db="EMBL/GenBank/DDBJ databases">
        <title>Bacillus saliacetes sp. nov., isolated from Thai shrimp paste (Ka-pi).</title>
        <authorList>
            <person name="Daroonpunt R."/>
            <person name="Tanasupawat S."/>
            <person name="Yiamsombut S."/>
        </authorList>
    </citation>
    <scope>NUCLEOTIDE SEQUENCE [LARGE SCALE GENOMIC DNA]</scope>
    <source>
        <strain evidence="10 11">SKP7-4</strain>
    </source>
</reference>
<evidence type="ECO:0000256" key="4">
    <source>
        <dbReference type="ARBA" id="ARBA00022989"/>
    </source>
</evidence>
<evidence type="ECO:0000256" key="1">
    <source>
        <dbReference type="ARBA" id="ARBA00004651"/>
    </source>
</evidence>
<keyword evidence="11" id="KW-1185">Reference proteome</keyword>
<feature type="region of interest" description="Disordered" evidence="7">
    <location>
        <begin position="365"/>
        <end position="393"/>
    </location>
</feature>
<dbReference type="OrthoDB" id="2689363at2"/>
<sequence length="728" mass="81967">MKQIHKHPVWVGRFLASDPGRKRFQTAGKTTISIISAVFTMIWVLNAADYGTITPAIVAGMVGLFGIMLVMDDTVSKKKITTFMIALSAALGITLGSLFAPYAIFLNALMVTIIFCAFYFSRFQIRYFSMGMAGFMSTYFSSILNLDAAHLTWFYIGIACGSGYAFLYNFVIFKGSAQSLRRGMRSFHIQSNLTLNLLIQWIEEPGNSDKKKKLLYKNVLRLNEYSRLVASEIKEEDLTKLWPGISSSQLRLYIFDTEMLIQTLTGSVEKLRELGAFEHKHVQVLVVWVIRSLRDAEVLSKSYSPSVLQDAEKSVQALRLLLTEILNAEEKPERWVYPLRRIESIANHVVNSAVTIQQLLNSPPIADVNEKENEPDEEKQLEKSEDKDDSGTIKPATRKAIQGLVAGVLAIIVGNIISPLQPYWVLLTTFIIQIGTESVGRTYVKGFQRSLGTVIGAGFGFAAAKVVSGHPLLEVILLFLVIFMMFYVFPVSYTWMSFFITMLIAFMYDLLLGGISAALIGARVIDTIAGALIALLVSAYVLPKKTKGKVTETFDDFLDELKNYTTDYLSSFIEDQAEELTDQAFELDQKLQVIKDEAQSLLQRPDSARKSGISRWMMIVTAINYYAKHLLASSHRHKAASLSDELTDVFKNVEAKLSENIELLQDLIKERENNSGFWTLDEERVKIESLAPSRRKSHIDLIHNMYYIWRINQSIIALGKESGAKERK</sequence>
<feature type="transmembrane region" description="Helical" evidence="8">
    <location>
        <begin position="30"/>
        <end position="47"/>
    </location>
</feature>
<evidence type="ECO:0000313" key="10">
    <source>
        <dbReference type="EMBL" id="RIW34698.1"/>
    </source>
</evidence>
<comment type="caution">
    <text evidence="10">The sequence shown here is derived from an EMBL/GenBank/DDBJ whole genome shotgun (WGS) entry which is preliminary data.</text>
</comment>
<feature type="transmembrane region" description="Helical" evidence="8">
    <location>
        <begin position="127"/>
        <end position="146"/>
    </location>
</feature>
<evidence type="ECO:0000259" key="9">
    <source>
        <dbReference type="Pfam" id="PF13515"/>
    </source>
</evidence>
<feature type="transmembrane region" description="Helical" evidence="8">
    <location>
        <begin position="524"/>
        <end position="542"/>
    </location>
</feature>
<dbReference type="EMBL" id="QXIR01000010">
    <property type="protein sequence ID" value="RIW34698.1"/>
    <property type="molecule type" value="Genomic_DNA"/>
</dbReference>
<feature type="transmembrane region" description="Helical" evidence="8">
    <location>
        <begin position="102"/>
        <end position="120"/>
    </location>
</feature>
<keyword evidence="5 8" id="KW-0472">Membrane</keyword>
<comment type="subcellular location">
    <subcellularLocation>
        <location evidence="1">Cell membrane</location>
        <topology evidence="1">Multi-pass membrane protein</topology>
    </subcellularLocation>
</comment>
<evidence type="ECO:0000256" key="7">
    <source>
        <dbReference type="SAM" id="MobiDB-lite"/>
    </source>
</evidence>
<evidence type="ECO:0000256" key="8">
    <source>
        <dbReference type="SAM" id="Phobius"/>
    </source>
</evidence>
<evidence type="ECO:0000256" key="5">
    <source>
        <dbReference type="ARBA" id="ARBA00023136"/>
    </source>
</evidence>
<evidence type="ECO:0000256" key="3">
    <source>
        <dbReference type="ARBA" id="ARBA00022692"/>
    </source>
</evidence>
<dbReference type="Proteomes" id="UP000265801">
    <property type="component" value="Unassembled WGS sequence"/>
</dbReference>
<dbReference type="Pfam" id="PF13515">
    <property type="entry name" value="FUSC_2"/>
    <property type="match status" value="1"/>
</dbReference>
<evidence type="ECO:0000313" key="11">
    <source>
        <dbReference type="Proteomes" id="UP000265801"/>
    </source>
</evidence>
<gene>
    <name evidence="10" type="ORF">D3H55_09290</name>
</gene>
<dbReference type="PANTHER" id="PTHR30509">
    <property type="entry name" value="P-HYDROXYBENZOIC ACID EFFLUX PUMP SUBUNIT-RELATED"/>
    <property type="match status" value="1"/>
</dbReference>
<feature type="transmembrane region" description="Helical" evidence="8">
    <location>
        <begin position="53"/>
        <end position="71"/>
    </location>
</feature>
<feature type="transmembrane region" description="Helical" evidence="8">
    <location>
        <begin position="152"/>
        <end position="173"/>
    </location>
</feature>
<feature type="transmembrane region" description="Helical" evidence="8">
    <location>
        <begin position="80"/>
        <end position="96"/>
    </location>
</feature>
<proteinExistence type="inferred from homology"/>
<evidence type="ECO:0000256" key="2">
    <source>
        <dbReference type="ARBA" id="ARBA00022475"/>
    </source>
</evidence>
<dbReference type="RefSeq" id="WP_119546636.1">
    <property type="nucleotide sequence ID" value="NZ_QXIR01000010.1"/>
</dbReference>
<organism evidence="10 11">
    <name type="scientific">Bacillus salacetis</name>
    <dbReference type="NCBI Taxonomy" id="2315464"/>
    <lineage>
        <taxon>Bacteria</taxon>
        <taxon>Bacillati</taxon>
        <taxon>Bacillota</taxon>
        <taxon>Bacilli</taxon>
        <taxon>Bacillales</taxon>
        <taxon>Bacillaceae</taxon>
        <taxon>Bacillus</taxon>
    </lineage>
</organism>
<accession>A0A3A1R022</accession>
<dbReference type="AlphaFoldDB" id="A0A3A1R022"/>
<feature type="domain" description="Integral membrane bound transporter" evidence="9">
    <location>
        <begin position="409"/>
        <end position="537"/>
    </location>
</feature>
<dbReference type="PANTHER" id="PTHR30509:SF9">
    <property type="entry name" value="MULTIDRUG RESISTANCE PROTEIN MDTO"/>
    <property type="match status" value="1"/>
</dbReference>